<evidence type="ECO:0000313" key="5">
    <source>
        <dbReference type="EMBL" id="EAV41572.1"/>
    </source>
</evidence>
<dbReference type="InterPro" id="IPR036390">
    <property type="entry name" value="WH_DNA-bd_sf"/>
</dbReference>
<reference evidence="5 6" key="1">
    <citation type="submission" date="2006-05" db="EMBL/GenBank/DDBJ databases">
        <authorList>
            <person name="King G."/>
            <person name="Ferriera S."/>
            <person name="Johnson J."/>
            <person name="Kravitz S."/>
            <person name="Beeson K."/>
            <person name="Sutton G."/>
            <person name="Rogers Y.-H."/>
            <person name="Friedman R."/>
            <person name="Frazier M."/>
            <person name="Venter J.C."/>
        </authorList>
    </citation>
    <scope>NUCLEOTIDE SEQUENCE [LARGE SCALE GENOMIC DNA]</scope>
    <source>
        <strain evidence="6">ATCC 25650 / DSM 13394 / JCM 20685 / NBRC 16684 / NCIMB 2208 / IAM 12614 / B1</strain>
    </source>
</reference>
<dbReference type="InterPro" id="IPR036388">
    <property type="entry name" value="WH-like_DNA-bd_sf"/>
</dbReference>
<keyword evidence="2" id="KW-0238">DNA-binding</keyword>
<name>A0P0G4_ROSAI</name>
<sequence>MTNSRYDSPAHLKENWPFYWISQINAAYSDALERRIKLHGIDIPRWRAMMSLYEDKYLSVSEIAQYSAQKLNTTTKVIQRMLNDGLVTTRISPQDGRVTEVCLTEKGDNLRKEAFVEARYLFDNSFSELTQEEIDTLNATLSSVLKKLRKL</sequence>
<dbReference type="Gene3D" id="1.10.10.10">
    <property type="entry name" value="Winged helix-like DNA-binding domain superfamily/Winged helix DNA-binding domain"/>
    <property type="match status" value="1"/>
</dbReference>
<comment type="caution">
    <text evidence="5">The sequence shown here is derived from an EMBL/GenBank/DDBJ whole genome shotgun (WGS) entry which is preliminary data.</text>
</comment>
<dbReference type="GeneID" id="68849010"/>
<dbReference type="AlphaFoldDB" id="A0P0G4"/>
<evidence type="ECO:0000313" key="6">
    <source>
        <dbReference type="Proteomes" id="UP000004848"/>
    </source>
</evidence>
<accession>A0P0G4</accession>
<dbReference type="RefSeq" id="WP_006938527.1">
    <property type="nucleotide sequence ID" value="NZ_AAUW01000020.1"/>
</dbReference>
<dbReference type="PROSITE" id="PS50995">
    <property type="entry name" value="HTH_MARR_2"/>
    <property type="match status" value="1"/>
</dbReference>
<evidence type="ECO:0000256" key="2">
    <source>
        <dbReference type="ARBA" id="ARBA00023125"/>
    </source>
</evidence>
<dbReference type="GO" id="GO:0003700">
    <property type="term" value="F:DNA-binding transcription factor activity"/>
    <property type="evidence" value="ECO:0007669"/>
    <property type="project" value="InterPro"/>
</dbReference>
<dbReference type="EMBL" id="AAUW01000020">
    <property type="protein sequence ID" value="EAV41572.1"/>
    <property type="molecule type" value="Genomic_DNA"/>
</dbReference>
<keyword evidence="1" id="KW-0805">Transcription regulation</keyword>
<dbReference type="OrthoDB" id="8684664at2"/>
<dbReference type="PANTHER" id="PTHR42756:SF1">
    <property type="entry name" value="TRANSCRIPTIONAL REPRESSOR OF EMRAB OPERON"/>
    <property type="match status" value="1"/>
</dbReference>
<evidence type="ECO:0000259" key="4">
    <source>
        <dbReference type="PROSITE" id="PS50995"/>
    </source>
</evidence>
<dbReference type="SUPFAM" id="SSF46785">
    <property type="entry name" value="Winged helix' DNA-binding domain"/>
    <property type="match status" value="1"/>
</dbReference>
<evidence type="ECO:0000256" key="1">
    <source>
        <dbReference type="ARBA" id="ARBA00023015"/>
    </source>
</evidence>
<dbReference type="PANTHER" id="PTHR42756">
    <property type="entry name" value="TRANSCRIPTIONAL REGULATOR, MARR"/>
    <property type="match status" value="1"/>
</dbReference>
<proteinExistence type="predicted"/>
<dbReference type="SMART" id="SM00347">
    <property type="entry name" value="HTH_MARR"/>
    <property type="match status" value="1"/>
</dbReference>
<dbReference type="eggNOG" id="COG1846">
    <property type="taxonomic scope" value="Bacteria"/>
</dbReference>
<organism evidence="5 6">
    <name type="scientific">Roseibium aggregatum (strain ATCC 25650 / DSM 13394 / JCM 20685 / NBRC 16684 / NCIMB 2208 / IAM 12614 / B1)</name>
    <name type="common">Stappia aggregata</name>
    <dbReference type="NCBI Taxonomy" id="384765"/>
    <lineage>
        <taxon>Bacteria</taxon>
        <taxon>Pseudomonadati</taxon>
        <taxon>Pseudomonadota</taxon>
        <taxon>Alphaproteobacteria</taxon>
        <taxon>Hyphomicrobiales</taxon>
        <taxon>Stappiaceae</taxon>
        <taxon>Roseibium</taxon>
    </lineage>
</organism>
<dbReference type="InterPro" id="IPR000835">
    <property type="entry name" value="HTH_MarR-typ"/>
</dbReference>
<feature type="domain" description="HTH marR-type" evidence="4">
    <location>
        <begin position="14"/>
        <end position="146"/>
    </location>
</feature>
<keyword evidence="3" id="KW-0804">Transcription</keyword>
<evidence type="ECO:0000256" key="3">
    <source>
        <dbReference type="ARBA" id="ARBA00023163"/>
    </source>
</evidence>
<dbReference type="Proteomes" id="UP000004848">
    <property type="component" value="Unassembled WGS sequence"/>
</dbReference>
<gene>
    <name evidence="5" type="ORF">SIAM614_30716</name>
</gene>
<dbReference type="GO" id="GO:0003677">
    <property type="term" value="F:DNA binding"/>
    <property type="evidence" value="ECO:0007669"/>
    <property type="project" value="UniProtKB-KW"/>
</dbReference>
<protein>
    <submittedName>
        <fullName evidence="5">Transcriptional regulator, MarR family protein</fullName>
    </submittedName>
</protein>
<dbReference type="Pfam" id="PF01047">
    <property type="entry name" value="MarR"/>
    <property type="match status" value="1"/>
</dbReference>